<organism evidence="1 2">
    <name type="scientific">Solanum stoloniferum</name>
    <dbReference type="NCBI Taxonomy" id="62892"/>
    <lineage>
        <taxon>Eukaryota</taxon>
        <taxon>Viridiplantae</taxon>
        <taxon>Streptophyta</taxon>
        <taxon>Embryophyta</taxon>
        <taxon>Tracheophyta</taxon>
        <taxon>Spermatophyta</taxon>
        <taxon>Magnoliopsida</taxon>
        <taxon>eudicotyledons</taxon>
        <taxon>Gunneridae</taxon>
        <taxon>Pentapetalae</taxon>
        <taxon>asterids</taxon>
        <taxon>lamiids</taxon>
        <taxon>Solanales</taxon>
        <taxon>Solanaceae</taxon>
        <taxon>Solanoideae</taxon>
        <taxon>Solaneae</taxon>
        <taxon>Solanum</taxon>
    </lineage>
</organism>
<sequence>MTSDKMHLTPTKLLYSQITCAWHQLSYYMTNSSLCLYLCSPYYVGHFYDGYRYAFPPPYDSGMYTSAYGAYPVYGTHQQQFFSFNFQEHLGTTSFNAIAVSGNKNMKFN</sequence>
<comment type="caution">
    <text evidence="1">The sequence shown here is derived from an EMBL/GenBank/DDBJ whole genome shotgun (WGS) entry which is preliminary data.</text>
</comment>
<proteinExistence type="predicted"/>
<accession>A0ABD2V7F2</accession>
<evidence type="ECO:0000313" key="1">
    <source>
        <dbReference type="EMBL" id="KAL3376763.1"/>
    </source>
</evidence>
<dbReference type="AlphaFoldDB" id="A0ABD2V7F2"/>
<reference evidence="1 2" key="1">
    <citation type="submission" date="2024-05" db="EMBL/GenBank/DDBJ databases">
        <title>De novo assembly of an allotetraploid wild potato.</title>
        <authorList>
            <person name="Hosaka A.J."/>
        </authorList>
    </citation>
    <scope>NUCLEOTIDE SEQUENCE [LARGE SCALE GENOMIC DNA]</scope>
    <source>
        <tissue evidence="1">Young leaves</tissue>
    </source>
</reference>
<keyword evidence="2" id="KW-1185">Reference proteome</keyword>
<protein>
    <submittedName>
        <fullName evidence="1">Uncharacterized protein</fullName>
    </submittedName>
</protein>
<gene>
    <name evidence="1" type="ORF">AABB24_003272</name>
</gene>
<evidence type="ECO:0000313" key="2">
    <source>
        <dbReference type="Proteomes" id="UP001627284"/>
    </source>
</evidence>
<dbReference type="EMBL" id="JBJKTR010000002">
    <property type="protein sequence ID" value="KAL3376763.1"/>
    <property type="molecule type" value="Genomic_DNA"/>
</dbReference>
<name>A0ABD2V7F2_9SOLN</name>
<dbReference type="Proteomes" id="UP001627284">
    <property type="component" value="Unassembled WGS sequence"/>
</dbReference>